<dbReference type="KEGG" id="xfa:XF_0293"/>
<name>Q9PGK5_XYLFA</name>
<dbReference type="HOGENOM" id="CLU_3031526_0_0_6"/>
<evidence type="ECO:0000313" key="1">
    <source>
        <dbReference type="EMBL" id="AAF83106.1"/>
    </source>
</evidence>
<dbReference type="EMBL" id="AE003849">
    <property type="protein sequence ID" value="AAF83106.1"/>
    <property type="molecule type" value="Genomic_DNA"/>
</dbReference>
<dbReference type="PIR" id="A82823">
    <property type="entry name" value="A82823"/>
</dbReference>
<reference evidence="1 2" key="1">
    <citation type="journal article" date="2000" name="Nature">
        <title>The genome sequence of the plant pathogen Xylella fastidiosa.</title>
        <authorList>
            <person name="Simpson A.J."/>
            <person name="Reinach F.C."/>
            <person name="Arruda P."/>
            <person name="Abreu F.A."/>
            <person name="Acencio M."/>
            <person name="Alvarenga R."/>
            <person name="Alves L.M."/>
            <person name="Araya J.E."/>
            <person name="Baia G.S."/>
            <person name="Baptista C.S."/>
            <person name="Barros M.H."/>
            <person name="Bonaccorsi E.D."/>
            <person name="Bordin S."/>
            <person name="Bove J.M."/>
            <person name="Briones M.R."/>
            <person name="Bueno M.R."/>
            <person name="Camargo A.A."/>
            <person name="Camargo L.E."/>
            <person name="Carraro D.M."/>
            <person name="Carrer H."/>
            <person name="Colauto N.B."/>
            <person name="Colombo C."/>
            <person name="Costa F.F."/>
            <person name="Costa M.C."/>
            <person name="Costa-Neto C.M."/>
            <person name="Coutinho L.L."/>
            <person name="Cristofani M."/>
            <person name="Dias-Neto E."/>
            <person name="Docena C."/>
            <person name="El-Dorry H."/>
            <person name="Facincani A.P."/>
            <person name="Ferreira A.J."/>
            <person name="Ferreira V.C."/>
            <person name="Ferro J.A."/>
            <person name="Fraga J.S."/>
            <person name="Franca S.C."/>
            <person name="Franco M.C."/>
            <person name="Frohme M."/>
            <person name="Furlan L.R."/>
            <person name="Garnier M."/>
            <person name="Goldman G.H."/>
            <person name="Goldman M.H."/>
            <person name="Gomes S.L."/>
            <person name="Gruber A."/>
            <person name="Ho P.L."/>
            <person name="Hoheisel J.D."/>
            <person name="Junqueira M.L."/>
            <person name="Kemper E.L."/>
            <person name="Kitajima J.P."/>
            <person name="Krieger J.E."/>
            <person name="Kuramae E.E."/>
            <person name="Laigret F."/>
            <person name="Lambais M.R."/>
            <person name="Leite L.C."/>
            <person name="Lemos E.G."/>
            <person name="Lemos M.V."/>
            <person name="Lopes S.A."/>
            <person name="Lopes C.R."/>
            <person name="Machado J.A."/>
            <person name="Machado M.A."/>
            <person name="Madeira A.M."/>
            <person name="Madeira H.M."/>
            <person name="Marino C.L."/>
            <person name="Marques M.V."/>
            <person name="Martins E.A."/>
            <person name="Martins E.M."/>
            <person name="Matsukuma A.Y."/>
            <person name="Menck C.F."/>
            <person name="Miracca E.C."/>
            <person name="Miyaki C.Y."/>
            <person name="Monteriro-Vitorello C.B."/>
            <person name="Moon D.H."/>
            <person name="Nagai M.A."/>
            <person name="Nascimento A.L."/>
            <person name="Netto L.E."/>
            <person name="Nhani A.Jr."/>
            <person name="Nobrega F.G."/>
            <person name="Nunes L.R."/>
            <person name="Oliveira M.A."/>
            <person name="de Oliveira M.C."/>
            <person name="de Oliveira R.C."/>
            <person name="Palmieri D.A."/>
            <person name="Paris A."/>
            <person name="Peixoto B.R."/>
            <person name="Pereira G.A."/>
            <person name="Pereira H.A.Jr."/>
            <person name="Pesquero J.B."/>
            <person name="Quaggio R.B."/>
            <person name="Roberto P.G."/>
            <person name="Rodrigues V."/>
            <person name="de M Rosa A.J."/>
            <person name="de Rosa V.E.Jr."/>
            <person name="de Sa R.G."/>
            <person name="Santelli R.V."/>
            <person name="Sawasaki H.E."/>
            <person name="da Silva A.C."/>
            <person name="da Silva A.M."/>
            <person name="da Silva F.R."/>
            <person name="da Silva W.A.Jr."/>
            <person name="da Silveira J.F."/>
            <person name="Silvestri M.L."/>
            <person name="Siqueira W.J."/>
            <person name="de Souza A.A."/>
            <person name="de Souza A.P."/>
            <person name="Terenzi M.F."/>
            <person name="Truffi D."/>
            <person name="Tsai S.M."/>
            <person name="Tsuhako M.H."/>
            <person name="Vallada H."/>
            <person name="Van Sluys M.A."/>
            <person name="Verjovski-Almeida S."/>
            <person name="Vettore A.L."/>
            <person name="Zago M.A."/>
            <person name="Zatz M."/>
            <person name="Meidanis J."/>
            <person name="Setubal J.C."/>
        </authorList>
    </citation>
    <scope>NUCLEOTIDE SEQUENCE [LARGE SCALE GENOMIC DNA]</scope>
    <source>
        <strain evidence="1 2">9a5c</strain>
    </source>
</reference>
<proteinExistence type="predicted"/>
<dbReference type="STRING" id="160492.XF_0293"/>
<dbReference type="AlphaFoldDB" id="Q9PGK5"/>
<gene>
    <name evidence="1" type="ordered locus">XF_0293</name>
</gene>
<organism evidence="1 2">
    <name type="scientific">Xylella fastidiosa (strain 9a5c)</name>
    <dbReference type="NCBI Taxonomy" id="160492"/>
    <lineage>
        <taxon>Bacteria</taxon>
        <taxon>Pseudomonadati</taxon>
        <taxon>Pseudomonadota</taxon>
        <taxon>Gammaproteobacteria</taxon>
        <taxon>Lysobacterales</taxon>
        <taxon>Lysobacteraceae</taxon>
        <taxon>Xylella</taxon>
    </lineage>
</organism>
<dbReference type="Proteomes" id="UP000000812">
    <property type="component" value="Chromosome"/>
</dbReference>
<accession>Q9PGK5</accession>
<evidence type="ECO:0000313" key="2">
    <source>
        <dbReference type="Proteomes" id="UP000000812"/>
    </source>
</evidence>
<sequence length="55" mass="6227">MRRIPLHLMGLSRCFMVTPGQRDRRVHHTSTFSCLRTCCSSAGFVAGYVRAARKT</sequence>
<protein>
    <submittedName>
        <fullName evidence="1">Uncharacterized protein</fullName>
    </submittedName>
</protein>